<protein>
    <submittedName>
        <fullName evidence="2">Uncharacterized protein</fullName>
    </submittedName>
</protein>
<proteinExistence type="predicted"/>
<comment type="caution">
    <text evidence="2">The sequence shown here is derived from an EMBL/GenBank/DDBJ whole genome shotgun (WGS) entry which is preliminary data.</text>
</comment>
<evidence type="ECO:0000256" key="1">
    <source>
        <dbReference type="SAM" id="MobiDB-lite"/>
    </source>
</evidence>
<feature type="region of interest" description="Disordered" evidence="1">
    <location>
        <begin position="155"/>
        <end position="213"/>
    </location>
</feature>
<name>A0A2Z6QS04_9GLOM</name>
<feature type="compositionally biased region" description="Low complexity" evidence="1">
    <location>
        <begin position="354"/>
        <end position="376"/>
    </location>
</feature>
<evidence type="ECO:0000313" key="3">
    <source>
        <dbReference type="Proteomes" id="UP000247702"/>
    </source>
</evidence>
<feature type="compositionally biased region" description="Low complexity" evidence="1">
    <location>
        <begin position="312"/>
        <end position="329"/>
    </location>
</feature>
<reference evidence="2 3" key="1">
    <citation type="submission" date="2017-11" db="EMBL/GenBank/DDBJ databases">
        <title>The genome of Rhizophagus clarus HR1 reveals common genetic basis of auxotrophy among arbuscular mycorrhizal fungi.</title>
        <authorList>
            <person name="Kobayashi Y."/>
        </authorList>
    </citation>
    <scope>NUCLEOTIDE SEQUENCE [LARGE SCALE GENOMIC DNA]</scope>
    <source>
        <strain evidence="2 3">HR1</strain>
    </source>
</reference>
<dbReference type="Proteomes" id="UP000247702">
    <property type="component" value="Unassembled WGS sequence"/>
</dbReference>
<keyword evidence="3" id="KW-1185">Reference proteome</keyword>
<dbReference type="EMBL" id="BEXD01001191">
    <property type="protein sequence ID" value="GBB92867.1"/>
    <property type="molecule type" value="Genomic_DNA"/>
</dbReference>
<gene>
    <name evidence="2" type="ORF">RclHR1_02070010</name>
</gene>
<feature type="compositionally biased region" description="Polar residues" evidence="1">
    <location>
        <begin position="172"/>
        <end position="201"/>
    </location>
</feature>
<evidence type="ECO:0000313" key="2">
    <source>
        <dbReference type="EMBL" id="GBB92867.1"/>
    </source>
</evidence>
<organism evidence="2 3">
    <name type="scientific">Rhizophagus clarus</name>
    <dbReference type="NCBI Taxonomy" id="94130"/>
    <lineage>
        <taxon>Eukaryota</taxon>
        <taxon>Fungi</taxon>
        <taxon>Fungi incertae sedis</taxon>
        <taxon>Mucoromycota</taxon>
        <taxon>Glomeromycotina</taxon>
        <taxon>Glomeromycetes</taxon>
        <taxon>Glomerales</taxon>
        <taxon>Glomeraceae</taxon>
        <taxon>Rhizophagus</taxon>
    </lineage>
</organism>
<accession>A0A2Z6QS04</accession>
<feature type="region of interest" description="Disordered" evidence="1">
    <location>
        <begin position="306"/>
        <end position="388"/>
    </location>
</feature>
<feature type="compositionally biased region" description="Polar residues" evidence="1">
    <location>
        <begin position="330"/>
        <end position="347"/>
    </location>
</feature>
<dbReference type="AlphaFoldDB" id="A0A2Z6QS04"/>
<sequence length="407" mass="44962">MDAQTLKTIKEATANFFRRSLIDIFQSILPLCPQLCEGLTVTTTRAAELFNKVPQYRLDPGLATVKPKASQQQVVASTVLATMTHWSFSLLLEQLVFPTYDKIAREVDEILAAQTLRHQSDIDLLTDQLTNTGMAQTPKDHADLPDLDMEIDRPHQSTSLTADPPPPLPKQEVTSLNSSTASPDSTLDSHKPTLSQPSPHASANAKRSDKSDDKIATLTMKKRKNESSTGDNNVIITDYQPEKNDKNLTLDLVVYDIPAKWTNYQLLSELNKWEKVVSVSTRVQKKYQTARTELAWCKHSTPSFRLLRRQPKASGSGSTSSSFKKAGSSPVITGSNRTPLGSRKSQINNKHENNTNSSNLTQSQNSSGRSTSIKTTKGSRKSSKGQSGNLNMVEIKHLLEQLISLCC</sequence>